<sequence>MQTIEAEWHSHLPKIETATFGMGCFWGADARFGHLPGIIRTRVGFAGGATENPTYRGMGDHTETIEMDFNPEILSFEEILHVFWNNHTSTNRVNYKERQYMSILFYHDEQQKQSILNVKKELEDDRNETIETEVVPYSDFTLAEEHHQKYYLKRFSIAVDLLNTHYPSMDAFTHSTLTARLNGFVREFGTLNDIKNEVSDWDIGEDSRQIVLDILKRIRW</sequence>
<dbReference type="Gene3D" id="3.30.1060.10">
    <property type="entry name" value="Peptide methionine sulphoxide reductase MsrA"/>
    <property type="match status" value="1"/>
</dbReference>
<evidence type="ECO:0000313" key="6">
    <source>
        <dbReference type="EMBL" id="OAH58411.1"/>
    </source>
</evidence>
<evidence type="ECO:0000259" key="5">
    <source>
        <dbReference type="Pfam" id="PF01625"/>
    </source>
</evidence>
<dbReference type="Proteomes" id="UP000077271">
    <property type="component" value="Unassembled WGS sequence"/>
</dbReference>
<dbReference type="EMBL" id="LQWZ01000010">
    <property type="protein sequence ID" value="OAH58411.1"/>
    <property type="molecule type" value="Genomic_DNA"/>
</dbReference>
<evidence type="ECO:0000313" key="7">
    <source>
        <dbReference type="Proteomes" id="UP000077271"/>
    </source>
</evidence>
<keyword evidence="1 4" id="KW-0560">Oxidoreductase</keyword>
<name>A0A177L0W5_9BACI</name>
<evidence type="ECO:0000256" key="1">
    <source>
        <dbReference type="ARBA" id="ARBA00023002"/>
    </source>
</evidence>
<dbReference type="HAMAP" id="MF_01401">
    <property type="entry name" value="MsrA"/>
    <property type="match status" value="1"/>
</dbReference>
<dbReference type="InterPro" id="IPR036509">
    <property type="entry name" value="Met_Sox_Rdtase_MsrA_sf"/>
</dbReference>
<organism evidence="6 7">
    <name type="scientific">Domibacillus aminovorans</name>
    <dbReference type="NCBI Taxonomy" id="29332"/>
    <lineage>
        <taxon>Bacteria</taxon>
        <taxon>Bacillati</taxon>
        <taxon>Bacillota</taxon>
        <taxon>Bacilli</taxon>
        <taxon>Bacillales</taxon>
        <taxon>Bacillaceae</taxon>
        <taxon>Domibacillus</taxon>
    </lineage>
</organism>
<dbReference type="AlphaFoldDB" id="A0A177L0W5"/>
<dbReference type="SUPFAM" id="SSF55068">
    <property type="entry name" value="Peptide methionine sulfoxide reductase"/>
    <property type="match status" value="1"/>
</dbReference>
<evidence type="ECO:0000256" key="2">
    <source>
        <dbReference type="ARBA" id="ARBA00047806"/>
    </source>
</evidence>
<dbReference type="InterPro" id="IPR002569">
    <property type="entry name" value="Met_Sox_Rdtase_MsrA_dom"/>
</dbReference>
<comment type="function">
    <text evidence="4">Has an important function as a repair enzyme for proteins that have been inactivated by oxidation. Catalyzes the reversible oxidation-reduction of methionine sulfoxide in proteins to methionine.</text>
</comment>
<dbReference type="Pfam" id="PF01625">
    <property type="entry name" value="PMSR"/>
    <property type="match status" value="1"/>
</dbReference>
<protein>
    <recommendedName>
        <fullName evidence="4">Peptide methionine sulfoxide reductase MsrA</fullName>
        <shortName evidence="4">Protein-methionine-S-oxide reductase</shortName>
        <ecNumber evidence="4">1.8.4.11</ecNumber>
    </recommendedName>
    <alternativeName>
        <fullName evidence="4">Peptide-methionine (S)-S-oxide reductase</fullName>
        <shortName evidence="4">Peptide Met(O) reductase</shortName>
    </alternativeName>
</protein>
<evidence type="ECO:0000256" key="4">
    <source>
        <dbReference type="HAMAP-Rule" id="MF_01401"/>
    </source>
</evidence>
<dbReference type="GO" id="GO:0033744">
    <property type="term" value="F:L-methionine:thioredoxin-disulfide S-oxidoreductase activity"/>
    <property type="evidence" value="ECO:0007669"/>
    <property type="project" value="RHEA"/>
</dbReference>
<comment type="caution">
    <text evidence="6">The sequence shown here is derived from an EMBL/GenBank/DDBJ whole genome shotgun (WGS) entry which is preliminary data.</text>
</comment>
<gene>
    <name evidence="4" type="primary">msrA</name>
    <name evidence="6" type="ORF">AWH48_18645</name>
</gene>
<dbReference type="GO" id="GO:0005737">
    <property type="term" value="C:cytoplasm"/>
    <property type="evidence" value="ECO:0007669"/>
    <property type="project" value="TreeGrafter"/>
</dbReference>
<feature type="active site" evidence="4">
    <location>
        <position position="24"/>
    </location>
</feature>
<comment type="similarity">
    <text evidence="4">Belongs to the MsrA Met sulfoxide reductase family.</text>
</comment>
<proteinExistence type="inferred from homology"/>
<feature type="domain" description="Peptide methionine sulphoxide reductase MsrA" evidence="5">
    <location>
        <begin position="17"/>
        <end position="154"/>
    </location>
</feature>
<accession>A0A177L0W5</accession>
<comment type="catalytic activity">
    <reaction evidence="3 4">
        <text>[thioredoxin]-disulfide + L-methionine + H2O = L-methionine (S)-S-oxide + [thioredoxin]-dithiol</text>
        <dbReference type="Rhea" id="RHEA:19993"/>
        <dbReference type="Rhea" id="RHEA-COMP:10698"/>
        <dbReference type="Rhea" id="RHEA-COMP:10700"/>
        <dbReference type="ChEBI" id="CHEBI:15377"/>
        <dbReference type="ChEBI" id="CHEBI:29950"/>
        <dbReference type="ChEBI" id="CHEBI:50058"/>
        <dbReference type="ChEBI" id="CHEBI:57844"/>
        <dbReference type="ChEBI" id="CHEBI:58772"/>
        <dbReference type="EC" id="1.8.4.11"/>
    </reaction>
</comment>
<evidence type="ECO:0000256" key="3">
    <source>
        <dbReference type="ARBA" id="ARBA00048782"/>
    </source>
</evidence>
<reference evidence="6 7" key="1">
    <citation type="submission" date="2016-01" db="EMBL/GenBank/DDBJ databases">
        <title>Investigation of taxonomic status of Bacillus aminovorans.</title>
        <authorList>
            <person name="Verma A."/>
            <person name="Pal Y."/>
            <person name="Krishnamurthi S."/>
        </authorList>
    </citation>
    <scope>NUCLEOTIDE SEQUENCE [LARGE SCALE GENOMIC DNA]</scope>
    <source>
        <strain evidence="6 7">DSM 4337</strain>
    </source>
</reference>
<dbReference type="InterPro" id="IPR050162">
    <property type="entry name" value="MsrA_MetSO_reductase"/>
</dbReference>
<dbReference type="PANTHER" id="PTHR42799:SF13">
    <property type="entry name" value="PEPTIDE METHIONINE SULFOXIDE REDUCTASE"/>
    <property type="match status" value="1"/>
</dbReference>
<dbReference type="GO" id="GO:0008113">
    <property type="term" value="F:peptide-methionine (S)-S-oxide reductase activity"/>
    <property type="evidence" value="ECO:0007669"/>
    <property type="project" value="UniProtKB-UniRule"/>
</dbReference>
<dbReference type="GO" id="GO:0034599">
    <property type="term" value="P:cellular response to oxidative stress"/>
    <property type="evidence" value="ECO:0007669"/>
    <property type="project" value="TreeGrafter"/>
</dbReference>
<dbReference type="PANTHER" id="PTHR42799">
    <property type="entry name" value="MITOCHONDRIAL PEPTIDE METHIONINE SULFOXIDE REDUCTASE"/>
    <property type="match status" value="1"/>
</dbReference>
<comment type="catalytic activity">
    <reaction evidence="2 4">
        <text>L-methionyl-[protein] + [thioredoxin]-disulfide + H2O = L-methionyl-(S)-S-oxide-[protein] + [thioredoxin]-dithiol</text>
        <dbReference type="Rhea" id="RHEA:14217"/>
        <dbReference type="Rhea" id="RHEA-COMP:10698"/>
        <dbReference type="Rhea" id="RHEA-COMP:10700"/>
        <dbReference type="Rhea" id="RHEA-COMP:12313"/>
        <dbReference type="Rhea" id="RHEA-COMP:12315"/>
        <dbReference type="ChEBI" id="CHEBI:15377"/>
        <dbReference type="ChEBI" id="CHEBI:16044"/>
        <dbReference type="ChEBI" id="CHEBI:29950"/>
        <dbReference type="ChEBI" id="CHEBI:44120"/>
        <dbReference type="ChEBI" id="CHEBI:50058"/>
        <dbReference type="EC" id="1.8.4.11"/>
    </reaction>
</comment>
<dbReference type="EC" id="1.8.4.11" evidence="4"/>
<dbReference type="NCBIfam" id="TIGR00401">
    <property type="entry name" value="msrA"/>
    <property type="match status" value="1"/>
</dbReference>